<evidence type="ECO:0000313" key="5">
    <source>
        <dbReference type="EMBL" id="MCZ0806968.1"/>
    </source>
</evidence>
<feature type="transmembrane region" description="Helical" evidence="2">
    <location>
        <begin position="42"/>
        <end position="62"/>
    </location>
</feature>
<evidence type="ECO:0000259" key="3">
    <source>
        <dbReference type="Pfam" id="PF09323"/>
    </source>
</evidence>
<dbReference type="PANTHER" id="PTHR40047">
    <property type="entry name" value="UPF0703 PROTEIN YCGQ"/>
    <property type="match status" value="1"/>
</dbReference>
<feature type="domain" description="DUF1980" evidence="3">
    <location>
        <begin position="13"/>
        <end position="123"/>
    </location>
</feature>
<dbReference type="RefSeq" id="WP_104031521.1">
    <property type="nucleotide sequence ID" value="NZ_JANSGW010000009.1"/>
</dbReference>
<keyword evidence="2" id="KW-0472">Membrane</keyword>
<dbReference type="InterPro" id="IPR048493">
    <property type="entry name" value="DUF1980_N"/>
</dbReference>
<reference evidence="6 7" key="1">
    <citation type="submission" date="2018-02" db="EMBL/GenBank/DDBJ databases">
        <title>Comparative analysis of genomes of three Brevibacillus laterosporus strains producers of potent antimicrobials isolated from silage.</title>
        <authorList>
            <person name="Kojic M."/>
            <person name="Miljkovic M."/>
            <person name="Studholme D."/>
            <person name="Filipic B."/>
        </authorList>
    </citation>
    <scope>NUCLEOTIDE SEQUENCE [LARGE SCALE GENOMIC DNA]</scope>
    <source>
        <strain evidence="6 7">BGSP11</strain>
    </source>
</reference>
<gene>
    <name evidence="6" type="ORF">C4A77_08795</name>
    <name evidence="5" type="ORF">O0554_08535</name>
</gene>
<protein>
    <submittedName>
        <fullName evidence="6">TIGR03943 family protein</fullName>
    </submittedName>
</protein>
<feature type="compositionally biased region" description="Low complexity" evidence="1">
    <location>
        <begin position="153"/>
        <end position="178"/>
    </location>
</feature>
<evidence type="ECO:0000313" key="7">
    <source>
        <dbReference type="Proteomes" id="UP000239759"/>
    </source>
</evidence>
<evidence type="ECO:0000313" key="6">
    <source>
        <dbReference type="EMBL" id="PPB08267.1"/>
    </source>
</evidence>
<feature type="domain" description="DUF1980" evidence="4">
    <location>
        <begin position="202"/>
        <end position="330"/>
    </location>
</feature>
<dbReference type="EMBL" id="PRKQ01000008">
    <property type="protein sequence ID" value="PPB08267.1"/>
    <property type="molecule type" value="Genomic_DNA"/>
</dbReference>
<evidence type="ECO:0000259" key="4">
    <source>
        <dbReference type="Pfam" id="PF21537"/>
    </source>
</evidence>
<reference evidence="5" key="2">
    <citation type="submission" date="2022-09" db="EMBL/GenBank/DDBJ databases">
        <title>Genome analysis and characterization of larvicidal activity of Brevibacillus strains.</title>
        <authorList>
            <person name="Patrusheva E.V."/>
            <person name="Izotova A.O."/>
            <person name="Toshchakov S.V."/>
            <person name="Sineoky S.P."/>
        </authorList>
    </citation>
    <scope>NUCLEOTIDE SEQUENCE</scope>
    <source>
        <strain evidence="5">VKPM_B-13247</strain>
    </source>
</reference>
<dbReference type="EMBL" id="JAPTNE010000009">
    <property type="protein sequence ID" value="MCZ0806968.1"/>
    <property type="molecule type" value="Genomic_DNA"/>
</dbReference>
<accession>A0AAP8QFC9</accession>
<dbReference type="PANTHER" id="PTHR40047:SF1">
    <property type="entry name" value="UPF0703 PROTEIN YCGQ"/>
    <property type="match status" value="1"/>
</dbReference>
<feature type="transmembrane region" description="Helical" evidence="2">
    <location>
        <begin position="12"/>
        <end position="30"/>
    </location>
</feature>
<dbReference type="Pfam" id="PF21537">
    <property type="entry name" value="DUF1980_C"/>
    <property type="match status" value="1"/>
</dbReference>
<dbReference type="InterPro" id="IPR052955">
    <property type="entry name" value="UPF0703_membrane_permease"/>
</dbReference>
<feature type="region of interest" description="Disordered" evidence="1">
    <location>
        <begin position="136"/>
        <end position="186"/>
    </location>
</feature>
<keyword evidence="2" id="KW-1133">Transmembrane helix</keyword>
<dbReference type="Pfam" id="PF09323">
    <property type="entry name" value="DUF1980"/>
    <property type="match status" value="1"/>
</dbReference>
<feature type="transmembrane region" description="Helical" evidence="2">
    <location>
        <begin position="91"/>
        <end position="108"/>
    </location>
</feature>
<comment type="caution">
    <text evidence="6">The sequence shown here is derived from an EMBL/GenBank/DDBJ whole genome shotgun (WGS) entry which is preliminary data.</text>
</comment>
<evidence type="ECO:0000256" key="1">
    <source>
        <dbReference type="SAM" id="MobiDB-lite"/>
    </source>
</evidence>
<proteinExistence type="predicted"/>
<dbReference type="Proteomes" id="UP001077662">
    <property type="component" value="Unassembled WGS sequence"/>
</dbReference>
<organism evidence="6 7">
    <name type="scientific">Brevibacillus laterosporus</name>
    <name type="common">Bacillus laterosporus</name>
    <dbReference type="NCBI Taxonomy" id="1465"/>
    <lineage>
        <taxon>Bacteria</taxon>
        <taxon>Bacillati</taxon>
        <taxon>Bacillota</taxon>
        <taxon>Bacilli</taxon>
        <taxon>Bacillales</taxon>
        <taxon>Paenibacillaceae</taxon>
        <taxon>Brevibacillus</taxon>
    </lineage>
</organism>
<dbReference type="AlphaFoldDB" id="A0AAP8QFC9"/>
<dbReference type="InterPro" id="IPR048447">
    <property type="entry name" value="DUF1980_C"/>
</dbReference>
<dbReference type="Proteomes" id="UP000239759">
    <property type="component" value="Unassembled WGS sequence"/>
</dbReference>
<keyword evidence="2" id="KW-0812">Transmembrane</keyword>
<feature type="compositionally biased region" description="Polar residues" evidence="1">
    <location>
        <begin position="143"/>
        <end position="152"/>
    </location>
</feature>
<dbReference type="InterPro" id="IPR015402">
    <property type="entry name" value="DUF1980"/>
</dbReference>
<sequence>MMHHRTKKHHYYMRSLILLGFSLVLAHLLWTGSITFYLAPRLHTLCYVTFVILLLLTGSSFWQIRQAKNQSEEICDCGGLHRLPSSRWSSTFVYGLFLLPVFMGLFMPDKVLDSAIAKQKGINLLQGDAKKLLSKETEKNRVDATNNSVDLESSSSQANTSASTNPTTTTGPNTNGTTFKRPPTTLSTQEVRKMFEGFGDFYQEFATSLYQEPVLKLTDQNFLDGLTVLSVFTHEFDGHPLELMGFVYRQPNMQENEFVVARFSVSCCTADAQVSGVLVQSPNAKEFKTDSWVKVNGALGLTTYEGNELLVLQAKQISQVPAPKDPYVYYSALPSN</sequence>
<evidence type="ECO:0000256" key="2">
    <source>
        <dbReference type="SAM" id="Phobius"/>
    </source>
</evidence>
<dbReference type="NCBIfam" id="TIGR03943">
    <property type="entry name" value="TIGR03943 family putative permease subunit"/>
    <property type="match status" value="1"/>
</dbReference>
<name>A0AAP8QFC9_BRELA</name>